<sequence>MAVAGLLLDTVDRQPPRDVPNYPQNHSTQTPLLPGYHQEDNFRRPFFWEVVPLCELYSIAHVVVLPPLVQGRAHTAAAVNSRPKTNGHRVNPAQGPSDRLVDALISVGFDPVSWVTSDGVSVFTIILPSTSGYVTRSDFLSLRLQDCAFSISNVYEKLLPLEFYNAAWSSWTVDNSEASLSGLVEHSAGIVQWADLSSSVSIWELQNHLFGLTQEVKDRLGNAPWMSPQPISHKRVALVRGRPNITAGGPVYRSAAALGLDLVIVDDEGHWLQQETDETKGLREAFLATDMTEDAGVADRIISSLKQYPLPIHGIFTLSDNFFVTVARVAEALGLPASPVSAFETAVDKYLSRLLQDEPGQTARVTSINELESLLAIPTDGQQPIFSPVFPMIVKPTKGWSSECVSRVSKREDLMIAVEKATRRHGSAAVIEPFFDGPEIDVNFVLLDGEILFSEIADEPPCQADARDATVHDTFSPEALTLPSALPLEEQEIAKSTLRDILVNLGFRTGVFHVEARMVNSSCEYRDLNGDGVMDLMQKSCFPLEKAACRLLEINARPPGYRVTVPSKHTYGVDYFAAHMLASVGDHDRLRITTSSFGHVLPDGSSQGAQYWSRLVYIPAPAEGTVQWTSQLSPCEELKQRRPDLAPWIVLGVDYCVPGEKISLYTDGARTYVAHLLVCSRVSRRGAIEVGNEVLRAFKIDVVQEDL</sequence>
<dbReference type="InterPro" id="IPR011761">
    <property type="entry name" value="ATP-grasp"/>
</dbReference>
<dbReference type="GO" id="GO:0046872">
    <property type="term" value="F:metal ion binding"/>
    <property type="evidence" value="ECO:0007669"/>
    <property type="project" value="InterPro"/>
</dbReference>
<dbReference type="Gene3D" id="3.30.1490.20">
    <property type="entry name" value="ATP-grasp fold, A domain"/>
    <property type="match status" value="1"/>
</dbReference>
<evidence type="ECO:0000259" key="6">
    <source>
        <dbReference type="PROSITE" id="PS50975"/>
    </source>
</evidence>
<feature type="domain" description="ATP-grasp" evidence="6">
    <location>
        <begin position="352"/>
        <end position="584"/>
    </location>
</feature>
<feature type="compositionally biased region" description="Polar residues" evidence="5">
    <location>
        <begin position="22"/>
        <end position="31"/>
    </location>
</feature>
<evidence type="ECO:0000256" key="1">
    <source>
        <dbReference type="ARBA" id="ARBA00022598"/>
    </source>
</evidence>
<dbReference type="Pfam" id="PF18130">
    <property type="entry name" value="ATPgrasp_N"/>
    <property type="match status" value="1"/>
</dbReference>
<dbReference type="Gene3D" id="3.40.50.20">
    <property type="match status" value="1"/>
</dbReference>
<dbReference type="AlphaFoldDB" id="A0AAE0N4F3"/>
<dbReference type="PROSITE" id="PS50975">
    <property type="entry name" value="ATP_GRASP"/>
    <property type="match status" value="1"/>
</dbReference>
<protein>
    <submittedName>
        <fullName evidence="7">ATP-grasp domain-containing protein</fullName>
    </submittedName>
</protein>
<name>A0AAE0N4F3_9PEZI</name>
<evidence type="ECO:0000256" key="2">
    <source>
        <dbReference type="ARBA" id="ARBA00022741"/>
    </source>
</evidence>
<dbReference type="Proteomes" id="UP001285441">
    <property type="component" value="Unassembled WGS sequence"/>
</dbReference>
<proteinExistence type="predicted"/>
<dbReference type="InterPro" id="IPR052032">
    <property type="entry name" value="ATP-dep_AA_Ligase"/>
</dbReference>
<evidence type="ECO:0000256" key="3">
    <source>
        <dbReference type="ARBA" id="ARBA00022840"/>
    </source>
</evidence>
<keyword evidence="1" id="KW-0436">Ligase</keyword>
<dbReference type="SUPFAM" id="SSF56059">
    <property type="entry name" value="Glutathione synthetase ATP-binding domain-like"/>
    <property type="match status" value="1"/>
</dbReference>
<dbReference type="PANTHER" id="PTHR43585">
    <property type="entry name" value="FUMIPYRROLE BIOSYNTHESIS PROTEIN C"/>
    <property type="match status" value="1"/>
</dbReference>
<evidence type="ECO:0000256" key="4">
    <source>
        <dbReference type="PROSITE-ProRule" id="PRU00409"/>
    </source>
</evidence>
<dbReference type="EMBL" id="JAULSW010000009">
    <property type="protein sequence ID" value="KAK3370392.1"/>
    <property type="molecule type" value="Genomic_DNA"/>
</dbReference>
<evidence type="ECO:0000256" key="5">
    <source>
        <dbReference type="SAM" id="MobiDB-lite"/>
    </source>
</evidence>
<accession>A0AAE0N4F3</accession>
<gene>
    <name evidence="7" type="ORF">B0H63DRAFT_315468</name>
</gene>
<evidence type="ECO:0000313" key="8">
    <source>
        <dbReference type="Proteomes" id="UP001285441"/>
    </source>
</evidence>
<dbReference type="Gene3D" id="3.30.470.20">
    <property type="entry name" value="ATP-grasp fold, B domain"/>
    <property type="match status" value="1"/>
</dbReference>
<comment type="caution">
    <text evidence="7">The sequence shown here is derived from an EMBL/GenBank/DDBJ whole genome shotgun (WGS) entry which is preliminary data.</text>
</comment>
<dbReference type="PANTHER" id="PTHR43585:SF2">
    <property type="entry name" value="ATP-GRASP ENZYME FSQD"/>
    <property type="match status" value="1"/>
</dbReference>
<dbReference type="GO" id="GO:0005524">
    <property type="term" value="F:ATP binding"/>
    <property type="evidence" value="ECO:0007669"/>
    <property type="project" value="UniProtKB-UniRule"/>
</dbReference>
<dbReference type="Pfam" id="PF13535">
    <property type="entry name" value="ATP-grasp_4"/>
    <property type="match status" value="1"/>
</dbReference>
<reference evidence="7" key="2">
    <citation type="submission" date="2023-06" db="EMBL/GenBank/DDBJ databases">
        <authorList>
            <consortium name="Lawrence Berkeley National Laboratory"/>
            <person name="Haridas S."/>
            <person name="Hensen N."/>
            <person name="Bonometti L."/>
            <person name="Westerberg I."/>
            <person name="Brannstrom I.O."/>
            <person name="Guillou S."/>
            <person name="Cros-Aarteil S."/>
            <person name="Calhoun S."/>
            <person name="Kuo A."/>
            <person name="Mondo S."/>
            <person name="Pangilinan J."/>
            <person name="Riley R."/>
            <person name="LaButti K."/>
            <person name="Andreopoulos B."/>
            <person name="Lipzen A."/>
            <person name="Chen C."/>
            <person name="Yanf M."/>
            <person name="Daum C."/>
            <person name="Ng V."/>
            <person name="Clum A."/>
            <person name="Steindorff A."/>
            <person name="Ohm R."/>
            <person name="Martin F."/>
            <person name="Silar P."/>
            <person name="Natvig D."/>
            <person name="Lalanne C."/>
            <person name="Gautier V."/>
            <person name="Ament-velasquez S.L."/>
            <person name="Kruys A."/>
            <person name="Hutchinson M.I."/>
            <person name="Powell A.J."/>
            <person name="Barry K."/>
            <person name="Miller A.N."/>
            <person name="Grigoriev I.V."/>
            <person name="Debuchy R."/>
            <person name="Gladieux P."/>
            <person name="Thoren M.H."/>
            <person name="Johannesson H."/>
        </authorList>
    </citation>
    <scope>NUCLEOTIDE SEQUENCE</scope>
    <source>
        <strain evidence="7">CBS 232.78</strain>
    </source>
</reference>
<organism evidence="7 8">
    <name type="scientific">Podospora didyma</name>
    <dbReference type="NCBI Taxonomy" id="330526"/>
    <lineage>
        <taxon>Eukaryota</taxon>
        <taxon>Fungi</taxon>
        <taxon>Dikarya</taxon>
        <taxon>Ascomycota</taxon>
        <taxon>Pezizomycotina</taxon>
        <taxon>Sordariomycetes</taxon>
        <taxon>Sordariomycetidae</taxon>
        <taxon>Sordariales</taxon>
        <taxon>Podosporaceae</taxon>
        <taxon>Podospora</taxon>
    </lineage>
</organism>
<dbReference type="GO" id="GO:0016874">
    <property type="term" value="F:ligase activity"/>
    <property type="evidence" value="ECO:0007669"/>
    <property type="project" value="UniProtKB-KW"/>
</dbReference>
<evidence type="ECO:0000313" key="7">
    <source>
        <dbReference type="EMBL" id="KAK3370392.1"/>
    </source>
</evidence>
<dbReference type="InterPro" id="IPR041472">
    <property type="entry name" value="BL00235/CARNS1_N"/>
</dbReference>
<reference evidence="7" key="1">
    <citation type="journal article" date="2023" name="Mol. Phylogenet. Evol.">
        <title>Genome-scale phylogeny and comparative genomics of the fungal order Sordariales.</title>
        <authorList>
            <person name="Hensen N."/>
            <person name="Bonometti L."/>
            <person name="Westerberg I."/>
            <person name="Brannstrom I.O."/>
            <person name="Guillou S."/>
            <person name="Cros-Aarteil S."/>
            <person name="Calhoun S."/>
            <person name="Haridas S."/>
            <person name="Kuo A."/>
            <person name="Mondo S."/>
            <person name="Pangilinan J."/>
            <person name="Riley R."/>
            <person name="LaButti K."/>
            <person name="Andreopoulos B."/>
            <person name="Lipzen A."/>
            <person name="Chen C."/>
            <person name="Yan M."/>
            <person name="Daum C."/>
            <person name="Ng V."/>
            <person name="Clum A."/>
            <person name="Steindorff A."/>
            <person name="Ohm R.A."/>
            <person name="Martin F."/>
            <person name="Silar P."/>
            <person name="Natvig D.O."/>
            <person name="Lalanne C."/>
            <person name="Gautier V."/>
            <person name="Ament-Velasquez S.L."/>
            <person name="Kruys A."/>
            <person name="Hutchinson M.I."/>
            <person name="Powell A.J."/>
            <person name="Barry K."/>
            <person name="Miller A.N."/>
            <person name="Grigoriev I.V."/>
            <person name="Debuchy R."/>
            <person name="Gladieux P."/>
            <person name="Hiltunen Thoren M."/>
            <person name="Johannesson H."/>
        </authorList>
    </citation>
    <scope>NUCLEOTIDE SEQUENCE</scope>
    <source>
        <strain evidence="7">CBS 232.78</strain>
    </source>
</reference>
<feature type="region of interest" description="Disordered" evidence="5">
    <location>
        <begin position="1"/>
        <end position="35"/>
    </location>
</feature>
<dbReference type="InterPro" id="IPR013815">
    <property type="entry name" value="ATP_grasp_subdomain_1"/>
</dbReference>
<keyword evidence="3 4" id="KW-0067">ATP-binding</keyword>
<keyword evidence="8" id="KW-1185">Reference proteome</keyword>
<keyword evidence="2 4" id="KW-0547">Nucleotide-binding</keyword>